<dbReference type="AlphaFoldDB" id="B8HTT9"/>
<name>B8HTT9_CYAP4</name>
<feature type="transmembrane region" description="Helical" evidence="1">
    <location>
        <begin position="31"/>
        <end position="53"/>
    </location>
</feature>
<organism evidence="2">
    <name type="scientific">Cyanothece sp. (strain PCC 7425 / ATCC 29141)</name>
    <dbReference type="NCBI Taxonomy" id="395961"/>
    <lineage>
        <taxon>Bacteria</taxon>
        <taxon>Bacillati</taxon>
        <taxon>Cyanobacteriota</taxon>
        <taxon>Cyanophyceae</taxon>
        <taxon>Gomontiellales</taxon>
        <taxon>Cyanothecaceae</taxon>
        <taxon>Cyanothece</taxon>
    </lineage>
</organism>
<sequence length="151" mass="16754">MPLINLSWVFTAYLCLSFLIFLATSNTMLGWILYLFLLLPFFGFILLVWWLFAWQNRNKTARVKFWVWSIVLGLQVATIVVSPGNCYGFSQGNTCYSNFQILAGQAPPSGPSDAPHWKPIEDAFPGLLMAYGVAVLVGMVSTAADVAGHQN</sequence>
<dbReference type="eggNOG" id="ENOG502ZESY">
    <property type="taxonomic scope" value="Bacteria"/>
</dbReference>
<keyword evidence="1" id="KW-0472">Membrane</keyword>
<dbReference type="KEGG" id="cyn:Cyan7425_0467"/>
<evidence type="ECO:0000313" key="2">
    <source>
        <dbReference type="EMBL" id="ACL42859.1"/>
    </source>
</evidence>
<keyword evidence="1" id="KW-0812">Transmembrane</keyword>
<keyword evidence="1" id="KW-1133">Transmembrane helix</keyword>
<reference evidence="2" key="1">
    <citation type="submission" date="2009-01" db="EMBL/GenBank/DDBJ databases">
        <title>Complete sequence of chromosome Cyanothece sp. PCC 7425.</title>
        <authorList>
            <consortium name="US DOE Joint Genome Institute"/>
            <person name="Lucas S."/>
            <person name="Copeland A."/>
            <person name="Lapidus A."/>
            <person name="Glavina del Rio T."/>
            <person name="Dalin E."/>
            <person name="Tice H."/>
            <person name="Bruce D."/>
            <person name="Goodwin L."/>
            <person name="Pitluck S."/>
            <person name="Sims D."/>
            <person name="Meineke L."/>
            <person name="Brettin T."/>
            <person name="Detter J.C."/>
            <person name="Han C."/>
            <person name="Larimer F."/>
            <person name="Land M."/>
            <person name="Hauser L."/>
            <person name="Kyrpides N."/>
            <person name="Ovchinnikova G."/>
            <person name="Liberton M."/>
            <person name="Stoeckel J."/>
            <person name="Banerjee A."/>
            <person name="Singh A."/>
            <person name="Page L."/>
            <person name="Sato H."/>
            <person name="Zhao L."/>
            <person name="Sherman L."/>
            <person name="Pakrasi H."/>
            <person name="Richardson P."/>
        </authorList>
    </citation>
    <scope>NUCLEOTIDE SEQUENCE</scope>
    <source>
        <strain evidence="2">PCC 7425</strain>
    </source>
</reference>
<dbReference type="OrthoDB" id="574649at2"/>
<feature type="transmembrane region" description="Helical" evidence="1">
    <location>
        <begin position="7"/>
        <end position="25"/>
    </location>
</feature>
<feature type="transmembrane region" description="Helical" evidence="1">
    <location>
        <begin position="128"/>
        <end position="148"/>
    </location>
</feature>
<accession>B8HTT9</accession>
<feature type="transmembrane region" description="Helical" evidence="1">
    <location>
        <begin position="65"/>
        <end position="84"/>
    </location>
</feature>
<dbReference type="HOGENOM" id="CLU_1728353_0_0_3"/>
<evidence type="ECO:0000256" key="1">
    <source>
        <dbReference type="SAM" id="Phobius"/>
    </source>
</evidence>
<proteinExistence type="predicted"/>
<dbReference type="EMBL" id="CP001344">
    <property type="protein sequence ID" value="ACL42859.1"/>
    <property type="molecule type" value="Genomic_DNA"/>
</dbReference>
<protein>
    <submittedName>
        <fullName evidence="2">Uncharacterized protein</fullName>
    </submittedName>
</protein>
<gene>
    <name evidence="2" type="ordered locus">Cyan7425_0467</name>
</gene>